<dbReference type="GO" id="GO:0030428">
    <property type="term" value="C:cell septum"/>
    <property type="evidence" value="ECO:0007669"/>
    <property type="project" value="TreeGrafter"/>
</dbReference>
<protein>
    <recommendedName>
        <fullName evidence="9">Septum formation initiator family protein</fullName>
    </recommendedName>
</protein>
<keyword evidence="5 7" id="KW-0472">Membrane</keyword>
<evidence type="ECO:0000256" key="6">
    <source>
        <dbReference type="ARBA" id="ARBA00023306"/>
    </source>
</evidence>
<keyword evidence="2" id="KW-0132">Cell division</keyword>
<evidence type="ECO:0008006" key="9">
    <source>
        <dbReference type="Google" id="ProtNLM"/>
    </source>
</evidence>
<evidence type="ECO:0000256" key="4">
    <source>
        <dbReference type="ARBA" id="ARBA00022989"/>
    </source>
</evidence>
<gene>
    <name evidence="8" type="ORF">METZ01_LOCUS40933</name>
</gene>
<dbReference type="PANTHER" id="PTHR37485">
    <property type="entry name" value="CELL DIVISION PROTEIN FTSB"/>
    <property type="match status" value="1"/>
</dbReference>
<evidence type="ECO:0000256" key="7">
    <source>
        <dbReference type="SAM" id="Phobius"/>
    </source>
</evidence>
<dbReference type="PANTHER" id="PTHR37485:SF1">
    <property type="entry name" value="CELL DIVISION PROTEIN FTSB"/>
    <property type="match status" value="1"/>
</dbReference>
<name>A0A381RB44_9ZZZZ</name>
<dbReference type="GO" id="GO:0043093">
    <property type="term" value="P:FtsZ-dependent cytokinesis"/>
    <property type="evidence" value="ECO:0007669"/>
    <property type="project" value="TreeGrafter"/>
</dbReference>
<evidence type="ECO:0000256" key="1">
    <source>
        <dbReference type="ARBA" id="ARBA00022475"/>
    </source>
</evidence>
<dbReference type="EMBL" id="UINC01001753">
    <property type="protein sequence ID" value="SUZ88079.1"/>
    <property type="molecule type" value="Genomic_DNA"/>
</dbReference>
<evidence type="ECO:0000256" key="3">
    <source>
        <dbReference type="ARBA" id="ARBA00022692"/>
    </source>
</evidence>
<reference evidence="8" key="1">
    <citation type="submission" date="2018-05" db="EMBL/GenBank/DDBJ databases">
        <authorList>
            <person name="Lanie J.A."/>
            <person name="Ng W.-L."/>
            <person name="Kazmierczak K.M."/>
            <person name="Andrzejewski T.M."/>
            <person name="Davidsen T.M."/>
            <person name="Wayne K.J."/>
            <person name="Tettelin H."/>
            <person name="Glass J.I."/>
            <person name="Rusch D."/>
            <person name="Podicherti R."/>
            <person name="Tsui H.-C.T."/>
            <person name="Winkler M.E."/>
        </authorList>
    </citation>
    <scope>NUCLEOTIDE SEQUENCE</scope>
</reference>
<sequence>MQSENSAATKHPSGRVRRRQSAVSLLIWFIAALLITQTLIGEGGLLDSQNVTHTYRDLAESVRKLRYENAHLRANVRRLQKDPEAITAIAREEFGLIHPGEILVIPRNPPLNASHELETLNNDRQ</sequence>
<keyword evidence="3 7" id="KW-0812">Transmembrane</keyword>
<keyword evidence="4 7" id="KW-1133">Transmembrane helix</keyword>
<keyword evidence="1" id="KW-1003">Cell membrane</keyword>
<dbReference type="Pfam" id="PF04977">
    <property type="entry name" value="DivIC"/>
    <property type="match status" value="1"/>
</dbReference>
<dbReference type="AlphaFoldDB" id="A0A381RB44"/>
<dbReference type="InterPro" id="IPR023081">
    <property type="entry name" value="Cell_div_FtsB"/>
</dbReference>
<accession>A0A381RB44</accession>
<organism evidence="8">
    <name type="scientific">marine metagenome</name>
    <dbReference type="NCBI Taxonomy" id="408172"/>
    <lineage>
        <taxon>unclassified sequences</taxon>
        <taxon>metagenomes</taxon>
        <taxon>ecological metagenomes</taxon>
    </lineage>
</organism>
<dbReference type="InterPro" id="IPR007060">
    <property type="entry name" value="FtsL/DivIC"/>
</dbReference>
<keyword evidence="6" id="KW-0131">Cell cycle</keyword>
<evidence type="ECO:0000256" key="2">
    <source>
        <dbReference type="ARBA" id="ARBA00022618"/>
    </source>
</evidence>
<evidence type="ECO:0000313" key="8">
    <source>
        <dbReference type="EMBL" id="SUZ88079.1"/>
    </source>
</evidence>
<evidence type="ECO:0000256" key="5">
    <source>
        <dbReference type="ARBA" id="ARBA00023136"/>
    </source>
</evidence>
<feature type="transmembrane region" description="Helical" evidence="7">
    <location>
        <begin position="21"/>
        <end position="40"/>
    </location>
</feature>
<proteinExistence type="predicted"/>